<organism evidence="2 3">
    <name type="scientific">Papilio machaon</name>
    <name type="common">Old World swallowtail butterfly</name>
    <dbReference type="NCBI Taxonomy" id="76193"/>
    <lineage>
        <taxon>Eukaryota</taxon>
        <taxon>Metazoa</taxon>
        <taxon>Ecdysozoa</taxon>
        <taxon>Arthropoda</taxon>
        <taxon>Hexapoda</taxon>
        <taxon>Insecta</taxon>
        <taxon>Pterygota</taxon>
        <taxon>Neoptera</taxon>
        <taxon>Endopterygota</taxon>
        <taxon>Lepidoptera</taxon>
        <taxon>Glossata</taxon>
        <taxon>Ditrysia</taxon>
        <taxon>Papilionoidea</taxon>
        <taxon>Papilionidae</taxon>
        <taxon>Papilioninae</taxon>
        <taxon>Papilio</taxon>
    </lineage>
</organism>
<gene>
    <name evidence="2" type="ORF">RR48_10318</name>
</gene>
<dbReference type="InParanoid" id="A0A194RH01"/>
<keyword evidence="3" id="KW-1185">Reference proteome</keyword>
<protein>
    <submittedName>
        <fullName evidence="2">Uncharacterized protein</fullName>
    </submittedName>
</protein>
<evidence type="ECO:0000313" key="2">
    <source>
        <dbReference type="EMBL" id="KPJ16719.1"/>
    </source>
</evidence>
<feature type="region of interest" description="Disordered" evidence="1">
    <location>
        <begin position="20"/>
        <end position="94"/>
    </location>
</feature>
<reference evidence="2 3" key="1">
    <citation type="journal article" date="2015" name="Nat. Commun.">
        <title>Outbred genome sequencing and CRISPR/Cas9 gene editing in butterflies.</title>
        <authorList>
            <person name="Li X."/>
            <person name="Fan D."/>
            <person name="Zhang W."/>
            <person name="Liu G."/>
            <person name="Zhang L."/>
            <person name="Zhao L."/>
            <person name="Fang X."/>
            <person name="Chen L."/>
            <person name="Dong Y."/>
            <person name="Chen Y."/>
            <person name="Ding Y."/>
            <person name="Zhao R."/>
            <person name="Feng M."/>
            <person name="Zhu Y."/>
            <person name="Feng Y."/>
            <person name="Jiang X."/>
            <person name="Zhu D."/>
            <person name="Xiang H."/>
            <person name="Feng X."/>
            <person name="Li S."/>
            <person name="Wang J."/>
            <person name="Zhang G."/>
            <person name="Kronforst M.R."/>
            <person name="Wang W."/>
        </authorList>
    </citation>
    <scope>NUCLEOTIDE SEQUENCE [LARGE SCALE GENOMIC DNA]</scope>
    <source>
        <strain evidence="2">Ya'a_city_454_Pm</strain>
        <tissue evidence="2">Whole body</tissue>
    </source>
</reference>
<dbReference type="EMBL" id="KQ460207">
    <property type="protein sequence ID" value="KPJ16719.1"/>
    <property type="molecule type" value="Genomic_DNA"/>
</dbReference>
<evidence type="ECO:0000313" key="3">
    <source>
        <dbReference type="Proteomes" id="UP000053240"/>
    </source>
</evidence>
<dbReference type="AlphaFoldDB" id="A0A194RH01"/>
<accession>A0A194RH01</accession>
<proteinExistence type="predicted"/>
<feature type="compositionally biased region" description="Basic and acidic residues" evidence="1">
    <location>
        <begin position="77"/>
        <end position="90"/>
    </location>
</feature>
<sequence length="131" mass="15187">MSEGEIDDSDDEINRCNLEEIRKSKKSKQVDANIDADSDFSIDDDSSDEENDKSKKDDEEKPPNKKDTIKQDTSSEQEVKPVKSDEKNEQVKNTLDVPVVKKIDIWKKRTVGEVFEQALKRYYERKANRGF</sequence>
<feature type="compositionally biased region" description="Acidic residues" evidence="1">
    <location>
        <begin position="34"/>
        <end position="51"/>
    </location>
</feature>
<name>A0A194RH01_PAPMA</name>
<feature type="compositionally biased region" description="Basic and acidic residues" evidence="1">
    <location>
        <begin position="52"/>
        <end position="70"/>
    </location>
</feature>
<dbReference type="STRING" id="76193.A0A194RH01"/>
<dbReference type="Proteomes" id="UP000053240">
    <property type="component" value="Unassembled WGS sequence"/>
</dbReference>
<evidence type="ECO:0000256" key="1">
    <source>
        <dbReference type="SAM" id="MobiDB-lite"/>
    </source>
</evidence>